<reference evidence="2 3" key="1">
    <citation type="submission" date="2020-05" db="EMBL/GenBank/DDBJ databases">
        <title>Genomic Encyclopedia of Type Strains, Phase IV (KMG-V): Genome sequencing to study the core and pangenomes of soil and plant-associated prokaryotes.</title>
        <authorList>
            <person name="Whitman W."/>
        </authorList>
    </citation>
    <scope>NUCLEOTIDE SEQUENCE [LARGE SCALE GENOMIC DNA]</scope>
    <source>
        <strain evidence="2 3">9A</strain>
    </source>
</reference>
<name>A0ABX2FRI8_9BACT</name>
<sequence>MVKKLLFCAGTALLARAAVAQTAAVPLDSLRARVERTLQAKRYPDAAALLGQQAVAEPYRSAKADAYYNQACAFALAGQPAAALQALAVAQKLGWNRASLARQDDDLASLRATPAFAKTVGRMDKIEAQLSDPRNARLVTSDITLFWRAYDLVAKDPAHAAAIYQREYFDKGSPGLQDYYQLKIKSVKAFVANQTAKPEFYRAIRPNTLRIATMTPQIQAGFVKLKEIYPEARFPNVYFVVGRWNSGGTASGNGMLVGADQQCRTPDTPLAELDLWERNNFADLSGLPGLVAHEQVHFIQKSSSDPSLLRGAINEGMADFLAELTTGHNPNARLQAYAGAHEKEIWASFTKEMAGSSWSNWIGNATQETADKPADLGYFVGYKICQSYYQEASDKKQAVHDILNISDYPAFLAKSRYAEKLAVR</sequence>
<comment type="caution">
    <text evidence="2">The sequence shown here is derived from an EMBL/GenBank/DDBJ whole genome shotgun (WGS) entry which is preliminary data.</text>
</comment>
<dbReference type="InterPro" id="IPR019853">
    <property type="entry name" value="GldB-like"/>
</dbReference>
<dbReference type="NCBIfam" id="NF047558">
    <property type="entry name" value="TPR_END_plus"/>
    <property type="match status" value="1"/>
</dbReference>
<dbReference type="RefSeq" id="WP_173809732.1">
    <property type="nucleotide sequence ID" value="NZ_JABSNP010000007.1"/>
</dbReference>
<protein>
    <recommendedName>
        <fullName evidence="4">DUF2268 domain-containing protein</fullName>
    </recommendedName>
</protein>
<feature type="chain" id="PRO_5047111822" description="DUF2268 domain-containing protein" evidence="1">
    <location>
        <begin position="21"/>
        <end position="424"/>
    </location>
</feature>
<feature type="signal peptide" evidence="1">
    <location>
        <begin position="1"/>
        <end position="20"/>
    </location>
</feature>
<dbReference type="Pfam" id="PF25594">
    <property type="entry name" value="GldB_lipo"/>
    <property type="match status" value="1"/>
</dbReference>
<keyword evidence="1" id="KW-0732">Signal</keyword>
<dbReference type="EMBL" id="JABSNP010000007">
    <property type="protein sequence ID" value="NRT18994.1"/>
    <property type="molecule type" value="Genomic_DNA"/>
</dbReference>
<proteinExistence type="predicted"/>
<organism evidence="2 3">
    <name type="scientific">Hymenobacter caeli</name>
    <dbReference type="NCBI Taxonomy" id="2735894"/>
    <lineage>
        <taxon>Bacteria</taxon>
        <taxon>Pseudomonadati</taxon>
        <taxon>Bacteroidota</taxon>
        <taxon>Cytophagia</taxon>
        <taxon>Cytophagales</taxon>
        <taxon>Hymenobacteraceae</taxon>
        <taxon>Hymenobacter</taxon>
    </lineage>
</organism>
<dbReference type="Proteomes" id="UP000779507">
    <property type="component" value="Unassembled WGS sequence"/>
</dbReference>
<gene>
    <name evidence="2" type="ORF">HNP98_001817</name>
</gene>
<accession>A0ABX2FRI8</accession>
<evidence type="ECO:0000313" key="3">
    <source>
        <dbReference type="Proteomes" id="UP000779507"/>
    </source>
</evidence>
<evidence type="ECO:0000256" key="1">
    <source>
        <dbReference type="SAM" id="SignalP"/>
    </source>
</evidence>
<keyword evidence="3" id="KW-1185">Reference proteome</keyword>
<evidence type="ECO:0008006" key="4">
    <source>
        <dbReference type="Google" id="ProtNLM"/>
    </source>
</evidence>
<evidence type="ECO:0000313" key="2">
    <source>
        <dbReference type="EMBL" id="NRT18994.1"/>
    </source>
</evidence>